<keyword evidence="4" id="KW-1185">Reference proteome</keyword>
<organism evidence="3 4">
    <name type="scientific">Streptomyces lavenduligriseus</name>
    <dbReference type="NCBI Taxonomy" id="67315"/>
    <lineage>
        <taxon>Bacteria</taxon>
        <taxon>Bacillati</taxon>
        <taxon>Actinomycetota</taxon>
        <taxon>Actinomycetes</taxon>
        <taxon>Kitasatosporales</taxon>
        <taxon>Streptomycetaceae</taxon>
        <taxon>Streptomyces</taxon>
    </lineage>
</organism>
<dbReference type="CDD" id="cd00093">
    <property type="entry name" value="HTH_XRE"/>
    <property type="match status" value="1"/>
</dbReference>
<feature type="compositionally biased region" description="Low complexity" evidence="1">
    <location>
        <begin position="71"/>
        <end position="80"/>
    </location>
</feature>
<dbReference type="EMBL" id="JAMCCK010000024">
    <property type="protein sequence ID" value="MCL3995325.1"/>
    <property type="molecule type" value="Genomic_DNA"/>
</dbReference>
<proteinExistence type="predicted"/>
<feature type="domain" description="HTH cro/C1-type" evidence="2">
    <location>
        <begin position="12"/>
        <end position="67"/>
    </location>
</feature>
<evidence type="ECO:0000313" key="3">
    <source>
        <dbReference type="EMBL" id="MCL3995325.1"/>
    </source>
</evidence>
<dbReference type="SMART" id="SM00530">
    <property type="entry name" value="HTH_XRE"/>
    <property type="match status" value="1"/>
</dbReference>
<accession>A0ABT0NV41</accession>
<reference evidence="3 4" key="1">
    <citation type="submission" date="2022-05" db="EMBL/GenBank/DDBJ databases">
        <title>Genome Resource of Streptomyces lavenduligriseus GA1-1, a Strain with Broad-Spectrum Antifungal Activity against Phytopathogenic Fungi.</title>
        <authorList>
            <person name="Qi D."/>
        </authorList>
    </citation>
    <scope>NUCLEOTIDE SEQUENCE [LARGE SCALE GENOMIC DNA]</scope>
    <source>
        <strain evidence="3 4">GA1-1</strain>
    </source>
</reference>
<name>A0ABT0NV41_9ACTN</name>
<gene>
    <name evidence="3" type="ORF">M4438_17695</name>
</gene>
<protein>
    <submittedName>
        <fullName evidence="3">Helix-turn-helix domain-containing protein</fullName>
    </submittedName>
</protein>
<sequence length="438" mass="46639">MAGDEVTFGEFIAKLRTRKGWYQRDLAAEAGRSEEWVSGVERGLIPVRNVEMLALLARVLGTTLEELLTHPQPVRAAPSSPRRKASSARLTPSPAAEEDDDEVRRRELLAAAAAAVFTPVVGAQPAAARPTPLAPLEDLLLYGTAGIPGRREPTAASVHSSITTARQDFRAARYDALAQALPGWIAAAQSTGSAEESARNVAALYNIAARLCIKIGDNGLVAITSDRALTAARAGGDGLIIAEAQRMVSSAWRRQGHLSRATDIVVRAAHDLQRDASVPESARLAARGDLFATAAYTAAKLGDRSYAHSLIGEAADNACAAGRASGQVDGSQGIALHHLSVHYELGDSGQAIELARTINPAALPTAERQARFFTDVARVFDQWGKPEQAFRALLAAEQAAPQEIRRRAVREVATDLLRHDRSLPGIRDFAARSGVQLG</sequence>
<dbReference type="RefSeq" id="WP_249461172.1">
    <property type="nucleotide sequence ID" value="NZ_JAMCCK010000024.1"/>
</dbReference>
<dbReference type="Proteomes" id="UP001202052">
    <property type="component" value="Unassembled WGS sequence"/>
</dbReference>
<feature type="region of interest" description="Disordered" evidence="1">
    <location>
        <begin position="71"/>
        <end position="103"/>
    </location>
</feature>
<dbReference type="InterPro" id="IPR001387">
    <property type="entry name" value="Cro/C1-type_HTH"/>
</dbReference>
<dbReference type="InterPro" id="IPR010982">
    <property type="entry name" value="Lambda_DNA-bd_dom_sf"/>
</dbReference>
<evidence type="ECO:0000313" key="4">
    <source>
        <dbReference type="Proteomes" id="UP001202052"/>
    </source>
</evidence>
<dbReference type="Gene3D" id="1.10.260.40">
    <property type="entry name" value="lambda repressor-like DNA-binding domains"/>
    <property type="match status" value="1"/>
</dbReference>
<dbReference type="PROSITE" id="PS50943">
    <property type="entry name" value="HTH_CROC1"/>
    <property type="match status" value="1"/>
</dbReference>
<dbReference type="Pfam" id="PF13560">
    <property type="entry name" value="HTH_31"/>
    <property type="match status" value="1"/>
</dbReference>
<dbReference type="SUPFAM" id="SSF47413">
    <property type="entry name" value="lambda repressor-like DNA-binding domains"/>
    <property type="match status" value="1"/>
</dbReference>
<evidence type="ECO:0000259" key="2">
    <source>
        <dbReference type="PROSITE" id="PS50943"/>
    </source>
</evidence>
<comment type="caution">
    <text evidence="3">The sequence shown here is derived from an EMBL/GenBank/DDBJ whole genome shotgun (WGS) entry which is preliminary data.</text>
</comment>
<evidence type="ECO:0000256" key="1">
    <source>
        <dbReference type="SAM" id="MobiDB-lite"/>
    </source>
</evidence>